<dbReference type="InterPro" id="IPR023214">
    <property type="entry name" value="HAD_sf"/>
</dbReference>
<dbReference type="EMBL" id="JBHTJZ010000012">
    <property type="protein sequence ID" value="MFD0959984.1"/>
    <property type="molecule type" value="Genomic_DNA"/>
</dbReference>
<keyword evidence="2" id="KW-1185">Reference proteome</keyword>
<proteinExistence type="predicted"/>
<accession>A0ABW3HR14</accession>
<dbReference type="Pfam" id="PF13242">
    <property type="entry name" value="Hydrolase_like"/>
    <property type="match status" value="1"/>
</dbReference>
<dbReference type="InterPro" id="IPR036412">
    <property type="entry name" value="HAD-like_sf"/>
</dbReference>
<comment type="caution">
    <text evidence="1">The sequence shown here is derived from an EMBL/GenBank/DDBJ whole genome shotgun (WGS) entry which is preliminary data.</text>
</comment>
<dbReference type="PANTHER" id="PTHR19288:SF46">
    <property type="entry name" value="HALOACID DEHALOGENASE-LIKE HYDROLASE DOMAIN-CONTAINING PROTEIN 2"/>
    <property type="match status" value="1"/>
</dbReference>
<organism evidence="1 2">
    <name type="scientific">Paenibacillus chungangensis</name>
    <dbReference type="NCBI Taxonomy" id="696535"/>
    <lineage>
        <taxon>Bacteria</taxon>
        <taxon>Bacillati</taxon>
        <taxon>Bacillota</taxon>
        <taxon>Bacilli</taxon>
        <taxon>Bacillales</taxon>
        <taxon>Paenibacillaceae</taxon>
        <taxon>Paenibacillus</taxon>
    </lineage>
</organism>
<dbReference type="Pfam" id="PF13344">
    <property type="entry name" value="Hydrolase_6"/>
    <property type="match status" value="1"/>
</dbReference>
<gene>
    <name evidence="1" type="ORF">ACFQ2I_11320</name>
</gene>
<sequence>MMHTEYESLRRTNVYFFDLDGCVYHGTRLDPDAKLLIEQLQRMGREVYFLTNNSRDRAREIGVKLSGMGLPVAAERIIAATDYVCTHVLETYGSVSVKVAGSPGLEEAFRVEGIRLLPLHSEETAQLIVIGRDTGFSYRKLESIAEDARNGAALLSVNPDASHPGENHRSIPETGALVASVEYMLGYKIDYFGKPAPYLFHYGIRLCGYQSEQCVMIGDNLYTDIQGAAKVGMKTVWLRTQHQPFDSDRTEAIKPDYTMNSMKQLRTIVLRA</sequence>
<name>A0ABW3HR14_9BACL</name>
<dbReference type="Gene3D" id="3.40.50.1000">
    <property type="entry name" value="HAD superfamily/HAD-like"/>
    <property type="match status" value="2"/>
</dbReference>
<protein>
    <submittedName>
        <fullName evidence="1">HAD-IIA family hydrolase</fullName>
    </submittedName>
</protein>
<dbReference type="RefSeq" id="WP_377564302.1">
    <property type="nucleotide sequence ID" value="NZ_JBHTJZ010000012.1"/>
</dbReference>
<dbReference type="NCBIfam" id="TIGR01460">
    <property type="entry name" value="HAD-SF-IIA"/>
    <property type="match status" value="1"/>
</dbReference>
<keyword evidence="1" id="KW-0378">Hydrolase</keyword>
<reference evidence="2" key="1">
    <citation type="journal article" date="2019" name="Int. J. Syst. Evol. Microbiol.">
        <title>The Global Catalogue of Microorganisms (GCM) 10K type strain sequencing project: providing services to taxonomists for standard genome sequencing and annotation.</title>
        <authorList>
            <consortium name="The Broad Institute Genomics Platform"/>
            <consortium name="The Broad Institute Genome Sequencing Center for Infectious Disease"/>
            <person name="Wu L."/>
            <person name="Ma J."/>
        </authorList>
    </citation>
    <scope>NUCLEOTIDE SEQUENCE [LARGE SCALE GENOMIC DNA]</scope>
    <source>
        <strain evidence="2">CCUG 59129</strain>
    </source>
</reference>
<dbReference type="GO" id="GO:0016787">
    <property type="term" value="F:hydrolase activity"/>
    <property type="evidence" value="ECO:0007669"/>
    <property type="project" value="UniProtKB-KW"/>
</dbReference>
<evidence type="ECO:0000313" key="2">
    <source>
        <dbReference type="Proteomes" id="UP001596989"/>
    </source>
</evidence>
<dbReference type="Proteomes" id="UP001596989">
    <property type="component" value="Unassembled WGS sequence"/>
</dbReference>
<dbReference type="SUPFAM" id="SSF56784">
    <property type="entry name" value="HAD-like"/>
    <property type="match status" value="1"/>
</dbReference>
<dbReference type="PANTHER" id="PTHR19288">
    <property type="entry name" value="4-NITROPHENYLPHOSPHATASE-RELATED"/>
    <property type="match status" value="1"/>
</dbReference>
<evidence type="ECO:0000313" key="1">
    <source>
        <dbReference type="EMBL" id="MFD0959984.1"/>
    </source>
</evidence>
<dbReference type="InterPro" id="IPR006357">
    <property type="entry name" value="HAD-SF_hydro_IIA"/>
</dbReference>